<dbReference type="Pfam" id="PF13439">
    <property type="entry name" value="Glyco_transf_4"/>
    <property type="match status" value="1"/>
</dbReference>
<dbReference type="PANTHER" id="PTHR12526">
    <property type="entry name" value="GLYCOSYLTRANSFERASE"/>
    <property type="match status" value="1"/>
</dbReference>
<dbReference type="Gene3D" id="3.40.50.2000">
    <property type="entry name" value="Glycogen Phosphorylase B"/>
    <property type="match status" value="2"/>
</dbReference>
<dbReference type="STRING" id="1437875.CFRA_04460"/>
<evidence type="ECO:0000313" key="6">
    <source>
        <dbReference type="Proteomes" id="UP000185434"/>
    </source>
</evidence>
<dbReference type="KEGG" id="cfk:CFRA_04460"/>
<evidence type="ECO:0000259" key="4">
    <source>
        <dbReference type="Pfam" id="PF13439"/>
    </source>
</evidence>
<dbReference type="InterPro" id="IPR011875">
    <property type="entry name" value="M1P_synthase"/>
</dbReference>
<evidence type="ECO:0000256" key="1">
    <source>
        <dbReference type="ARBA" id="ARBA00022676"/>
    </source>
</evidence>
<keyword evidence="2 5" id="KW-0808">Transferase</keyword>
<dbReference type="GO" id="GO:0009250">
    <property type="term" value="P:glucan biosynthetic process"/>
    <property type="evidence" value="ECO:0007669"/>
    <property type="project" value="InterPro"/>
</dbReference>
<dbReference type="GO" id="GO:0016757">
    <property type="term" value="F:glycosyltransferase activity"/>
    <property type="evidence" value="ECO:0007669"/>
    <property type="project" value="UniProtKB-KW"/>
</dbReference>
<dbReference type="PANTHER" id="PTHR12526:SF590">
    <property type="entry name" value="ALPHA-MALTOSE-1-PHOSPHATE SYNTHASE"/>
    <property type="match status" value="1"/>
</dbReference>
<name>A0A1L7CS38_9CORY</name>
<evidence type="ECO:0000259" key="3">
    <source>
        <dbReference type="Pfam" id="PF00534"/>
    </source>
</evidence>
<dbReference type="CDD" id="cd03801">
    <property type="entry name" value="GT4_PimA-like"/>
    <property type="match status" value="1"/>
</dbReference>
<keyword evidence="1" id="KW-0328">Glycosyltransferase</keyword>
<dbReference type="Pfam" id="PF00534">
    <property type="entry name" value="Glycos_transf_1"/>
    <property type="match status" value="1"/>
</dbReference>
<dbReference type="Proteomes" id="UP000185434">
    <property type="component" value="Chromosome"/>
</dbReference>
<gene>
    <name evidence="5" type="ORF">CFRA_04460</name>
</gene>
<dbReference type="InterPro" id="IPR028098">
    <property type="entry name" value="Glyco_trans_4-like_N"/>
</dbReference>
<dbReference type="EMBL" id="CP009247">
    <property type="protein sequence ID" value="APT88639.1"/>
    <property type="molecule type" value="Genomic_DNA"/>
</dbReference>
<evidence type="ECO:0000256" key="2">
    <source>
        <dbReference type="ARBA" id="ARBA00022679"/>
    </source>
</evidence>
<organism evidence="5 6">
    <name type="scientific">Corynebacterium frankenforstense DSM 45800</name>
    <dbReference type="NCBI Taxonomy" id="1437875"/>
    <lineage>
        <taxon>Bacteria</taxon>
        <taxon>Bacillati</taxon>
        <taxon>Actinomycetota</taxon>
        <taxon>Actinomycetes</taxon>
        <taxon>Mycobacteriales</taxon>
        <taxon>Corynebacteriaceae</taxon>
        <taxon>Corynebacterium</taxon>
    </lineage>
</organism>
<accession>A0A1L7CS38</accession>
<proteinExistence type="predicted"/>
<keyword evidence="6" id="KW-1185">Reference proteome</keyword>
<feature type="domain" description="Glycosyltransferase subfamily 4-like N-terminal" evidence="4">
    <location>
        <begin position="31"/>
        <end position="194"/>
    </location>
</feature>
<dbReference type="SUPFAM" id="SSF53756">
    <property type="entry name" value="UDP-Glycosyltransferase/glycogen phosphorylase"/>
    <property type="match status" value="1"/>
</dbReference>
<sequence length="410" mass="44392">MQDGGDTNTLVVMTKLNRVGMMTREYPPEVYGGAGVHVTELTRFMREIVPVDVHCMGAERDMPDTYVHGVDPELAEANPAIKTLSTGLRMANAAGGVDVVHSHTWYAGLGGHLAARLYDIPHVATAHSLEPDRPWKREQLGGGYDVSSWSEKNAMENADALIAVSNKMKGSILEAYPAIDPDKIHVVLNGIDTELWQPRPTFDEAEAENGSSVLKELGVDPTRPIVSFVGRITRQKGVEHLVKAAREFDPAIQLVLCAGAPDTPEIAERTQKLVDELRAGRDGVHWVSEMLSKDKIQEIESASDIFVCPSIYEPLGIVNLEAMACGTAVVASNVGGIPEVVVDGETGTLVPYDENDAAAFEHGIAEAVNALAADEQKVKAYGEAGRKRAIEEFSWATIARQTVDVYESLL</sequence>
<dbReference type="InterPro" id="IPR001296">
    <property type="entry name" value="Glyco_trans_1"/>
</dbReference>
<feature type="domain" description="Glycosyl transferase family 1" evidence="3">
    <location>
        <begin position="215"/>
        <end position="388"/>
    </location>
</feature>
<reference evidence="5 6" key="1">
    <citation type="submission" date="2014-08" db="EMBL/GenBank/DDBJ databases">
        <title>Complete genome sequence of Corynebacterium frankenforstense ST18(T) (=DSM 45800(T)), isolated from raw cow milk.</title>
        <authorList>
            <person name="Ruckert C."/>
            <person name="Albersmeier A."/>
            <person name="Winkler A."/>
            <person name="Lipski A."/>
            <person name="Kalinowski J."/>
        </authorList>
    </citation>
    <scope>NUCLEOTIDE SEQUENCE [LARGE SCALE GENOMIC DNA]</scope>
    <source>
        <strain evidence="5 6">ST18</strain>
    </source>
</reference>
<dbReference type="NCBIfam" id="TIGR02149">
    <property type="entry name" value="glgA_Coryne"/>
    <property type="match status" value="1"/>
</dbReference>
<evidence type="ECO:0000313" key="5">
    <source>
        <dbReference type="EMBL" id="APT88639.1"/>
    </source>
</evidence>
<dbReference type="AlphaFoldDB" id="A0A1L7CS38"/>
<protein>
    <submittedName>
        <fullName evidence="5">Glycosyl transferase family 1</fullName>
    </submittedName>
</protein>